<sequence length="235" mass="25872">MKKVAVFFLVLVVLAVSLWSVSCARSFQFFGKIISRVETADKVVALTFDDGPWNPKYTQSVINTLGSLNVKATFFLNGRGIESNTDSAQALVSAGHQIGNHTYSHNRMMFKGLSEVKREIDSTNELIRSIGFEGDIYFRPPYGKKLIVLPYYLEQQGIVSVTWDVEPESYDGINESSSAIAEYVIGNTKPGSIVLLHVLGGNNKKARDSLPLIINGLRSKGFKFVTVAELLSGNT</sequence>
<keyword evidence="3" id="KW-1185">Reference proteome</keyword>
<feature type="domain" description="NodB homology" evidence="1">
    <location>
        <begin position="42"/>
        <end position="225"/>
    </location>
</feature>
<reference evidence="2 3" key="1">
    <citation type="submission" date="2020-08" db="EMBL/GenBank/DDBJ databases">
        <title>Genomic Encyclopedia of Type Strains, Phase IV (KMG-IV): sequencing the most valuable type-strain genomes for metagenomic binning, comparative biology and taxonomic classification.</title>
        <authorList>
            <person name="Goeker M."/>
        </authorList>
    </citation>
    <scope>NUCLEOTIDE SEQUENCE [LARGE SCALE GENOMIC DNA]</scope>
    <source>
        <strain evidence="2 3">DSM 26287</strain>
    </source>
</reference>
<dbReference type="InterPro" id="IPR002509">
    <property type="entry name" value="NODB_dom"/>
</dbReference>
<dbReference type="PROSITE" id="PS51677">
    <property type="entry name" value="NODB"/>
    <property type="match status" value="1"/>
</dbReference>
<evidence type="ECO:0000313" key="3">
    <source>
        <dbReference type="Proteomes" id="UP000537141"/>
    </source>
</evidence>
<proteinExistence type="predicted"/>
<dbReference type="GO" id="GO:0016810">
    <property type="term" value="F:hydrolase activity, acting on carbon-nitrogen (but not peptide) bonds"/>
    <property type="evidence" value="ECO:0007669"/>
    <property type="project" value="InterPro"/>
</dbReference>
<dbReference type="Pfam" id="PF01522">
    <property type="entry name" value="Polysacc_deac_1"/>
    <property type="match status" value="1"/>
</dbReference>
<dbReference type="Proteomes" id="UP000537141">
    <property type="component" value="Unassembled WGS sequence"/>
</dbReference>
<dbReference type="PANTHER" id="PTHR10587">
    <property type="entry name" value="GLYCOSYL TRANSFERASE-RELATED"/>
    <property type="match status" value="1"/>
</dbReference>
<dbReference type="PROSITE" id="PS51257">
    <property type="entry name" value="PROKAR_LIPOPROTEIN"/>
    <property type="match status" value="1"/>
</dbReference>
<dbReference type="PANTHER" id="PTHR10587:SF125">
    <property type="entry name" value="POLYSACCHARIDE DEACETYLASE YHEN-RELATED"/>
    <property type="match status" value="1"/>
</dbReference>
<dbReference type="SUPFAM" id="SSF88713">
    <property type="entry name" value="Glycoside hydrolase/deacetylase"/>
    <property type="match status" value="1"/>
</dbReference>
<protein>
    <submittedName>
        <fullName evidence="2">Peptidoglycan/xylan/chitin deacetylase (PgdA/CDA1 family)</fullName>
    </submittedName>
</protein>
<dbReference type="GO" id="GO:0005975">
    <property type="term" value="P:carbohydrate metabolic process"/>
    <property type="evidence" value="ECO:0007669"/>
    <property type="project" value="InterPro"/>
</dbReference>
<organism evidence="2 3">
    <name type="scientific">Thalassotalea piscium</name>
    <dbReference type="NCBI Taxonomy" id="1230533"/>
    <lineage>
        <taxon>Bacteria</taxon>
        <taxon>Pseudomonadati</taxon>
        <taxon>Pseudomonadota</taxon>
        <taxon>Gammaproteobacteria</taxon>
        <taxon>Alteromonadales</taxon>
        <taxon>Colwelliaceae</taxon>
        <taxon>Thalassotalea</taxon>
    </lineage>
</organism>
<comment type="caution">
    <text evidence="2">The sequence shown here is derived from an EMBL/GenBank/DDBJ whole genome shotgun (WGS) entry which is preliminary data.</text>
</comment>
<dbReference type="RefSeq" id="WP_221435215.1">
    <property type="nucleotide sequence ID" value="NZ_AP027362.1"/>
</dbReference>
<dbReference type="EMBL" id="JACHHU010000024">
    <property type="protein sequence ID" value="MBB6544102.1"/>
    <property type="molecule type" value="Genomic_DNA"/>
</dbReference>
<dbReference type="Gene3D" id="3.20.20.370">
    <property type="entry name" value="Glycoside hydrolase/deacetylase"/>
    <property type="match status" value="1"/>
</dbReference>
<evidence type="ECO:0000313" key="2">
    <source>
        <dbReference type="EMBL" id="MBB6544102.1"/>
    </source>
</evidence>
<evidence type="ECO:0000259" key="1">
    <source>
        <dbReference type="PROSITE" id="PS51677"/>
    </source>
</evidence>
<name>A0A7X0NIH4_9GAMM</name>
<dbReference type="InterPro" id="IPR011330">
    <property type="entry name" value="Glyco_hydro/deAcase_b/a-brl"/>
</dbReference>
<accession>A0A7X0NIH4</accession>
<dbReference type="InterPro" id="IPR050248">
    <property type="entry name" value="Polysacc_deacetylase_ArnD"/>
</dbReference>
<dbReference type="AlphaFoldDB" id="A0A7X0NIH4"/>
<gene>
    <name evidence="2" type="ORF">HNQ55_002626</name>
</gene>